<feature type="transmembrane region" description="Helical" evidence="1">
    <location>
        <begin position="50"/>
        <end position="74"/>
    </location>
</feature>
<comment type="caution">
    <text evidence="2">The sequence shown here is derived from an EMBL/GenBank/DDBJ whole genome shotgun (WGS) entry which is preliminary data.</text>
</comment>
<keyword evidence="1" id="KW-0472">Membrane</keyword>
<feature type="transmembrane region" description="Helical" evidence="1">
    <location>
        <begin position="86"/>
        <end position="111"/>
    </location>
</feature>
<dbReference type="Proteomes" id="UP000755104">
    <property type="component" value="Unassembled WGS sequence"/>
</dbReference>
<name>A0ABS7J904_9SPHN</name>
<feature type="transmembrane region" description="Helical" evidence="1">
    <location>
        <begin position="197"/>
        <end position="220"/>
    </location>
</feature>
<protein>
    <submittedName>
        <fullName evidence="2">DUF4386 family protein</fullName>
    </submittedName>
</protein>
<proteinExistence type="predicted"/>
<keyword evidence="3" id="KW-1185">Reference proteome</keyword>
<sequence length="231" mass="23640">MASTRLIGLSAIALGIGFNIPYAILAATYDYPQILRQPASVALSRFAEGGASLVLTWYGFVLAALLLVPIAIAVSTSSDRMRRWPALALGAALAGALAGITQAIGFARWVFVIPQLALLRDEAAYRAFDLLNAYGGVAIGEHIGQLLTALFVVCLAAIQRAEGSAKLAATGFASAAAIALGTGEGVALAISTDGSPFSLATIIGFLGLSVWLVATGAAMLTTSRQPAMSVT</sequence>
<accession>A0ABS7J904</accession>
<organism evidence="2 3">
    <name type="scientific">Qipengyuania qiaonensis</name>
    <dbReference type="NCBI Taxonomy" id="2867240"/>
    <lineage>
        <taxon>Bacteria</taxon>
        <taxon>Pseudomonadati</taxon>
        <taxon>Pseudomonadota</taxon>
        <taxon>Alphaproteobacteria</taxon>
        <taxon>Sphingomonadales</taxon>
        <taxon>Erythrobacteraceae</taxon>
        <taxon>Qipengyuania</taxon>
    </lineage>
</organism>
<evidence type="ECO:0000313" key="2">
    <source>
        <dbReference type="EMBL" id="MBX7483803.1"/>
    </source>
</evidence>
<feature type="transmembrane region" description="Helical" evidence="1">
    <location>
        <begin position="170"/>
        <end position="191"/>
    </location>
</feature>
<dbReference type="EMBL" id="JAIGNO010000013">
    <property type="protein sequence ID" value="MBX7483803.1"/>
    <property type="molecule type" value="Genomic_DNA"/>
</dbReference>
<keyword evidence="1" id="KW-1133">Transmembrane helix</keyword>
<feature type="transmembrane region" description="Helical" evidence="1">
    <location>
        <begin position="131"/>
        <end position="158"/>
    </location>
</feature>
<dbReference type="InterPro" id="IPR025495">
    <property type="entry name" value="DUF4386"/>
</dbReference>
<reference evidence="2 3" key="1">
    <citation type="submission" date="2021-08" db="EMBL/GenBank/DDBJ databases">
        <title>Comparative Genomics Analysis of the Genus Qipengyuania Reveals Extensive Genetic Diversity and Metabolic Versatility, Including the Description of Fifteen Novel Species.</title>
        <authorList>
            <person name="Liu Y."/>
        </authorList>
    </citation>
    <scope>NUCLEOTIDE SEQUENCE [LARGE SCALE GENOMIC DNA]</scope>
    <source>
        <strain evidence="2 3">6D47A</strain>
    </source>
</reference>
<dbReference type="Pfam" id="PF14329">
    <property type="entry name" value="DUF4386"/>
    <property type="match status" value="1"/>
</dbReference>
<keyword evidence="1" id="KW-0812">Transmembrane</keyword>
<dbReference type="RefSeq" id="WP_221560108.1">
    <property type="nucleotide sequence ID" value="NZ_JAIGNO010000013.1"/>
</dbReference>
<gene>
    <name evidence="2" type="ORF">K3174_14825</name>
</gene>
<evidence type="ECO:0000256" key="1">
    <source>
        <dbReference type="SAM" id="Phobius"/>
    </source>
</evidence>
<evidence type="ECO:0000313" key="3">
    <source>
        <dbReference type="Proteomes" id="UP000755104"/>
    </source>
</evidence>